<keyword evidence="6" id="KW-0539">Nucleus</keyword>
<dbReference type="SUPFAM" id="SSF52540">
    <property type="entry name" value="P-loop containing nucleoside triphosphate hydrolases"/>
    <property type="match status" value="1"/>
</dbReference>
<dbReference type="InterPro" id="IPR003593">
    <property type="entry name" value="AAA+_ATPase"/>
</dbReference>
<dbReference type="Gene3D" id="1.20.272.10">
    <property type="match status" value="1"/>
</dbReference>
<dbReference type="Gene3D" id="1.10.8.60">
    <property type="match status" value="1"/>
</dbReference>
<gene>
    <name evidence="8" type="ORF">BLNAU_2775</name>
</gene>
<evidence type="ECO:0000259" key="7">
    <source>
        <dbReference type="SMART" id="SM00382"/>
    </source>
</evidence>
<evidence type="ECO:0000313" key="9">
    <source>
        <dbReference type="Proteomes" id="UP001281761"/>
    </source>
</evidence>
<dbReference type="PANTHER" id="PTHR11669">
    <property type="entry name" value="REPLICATION FACTOR C / DNA POLYMERASE III GAMMA-TAU SUBUNIT"/>
    <property type="match status" value="1"/>
</dbReference>
<evidence type="ECO:0000256" key="2">
    <source>
        <dbReference type="ARBA" id="ARBA00005378"/>
    </source>
</evidence>
<dbReference type="InterPro" id="IPR008921">
    <property type="entry name" value="DNA_pol3_clamp-load_cplx_C"/>
</dbReference>
<dbReference type="Pfam" id="PF00004">
    <property type="entry name" value="AAA"/>
    <property type="match status" value="1"/>
</dbReference>
<dbReference type="SUPFAM" id="SSF48019">
    <property type="entry name" value="post-AAA+ oligomerization domain-like"/>
    <property type="match status" value="1"/>
</dbReference>
<dbReference type="InterPro" id="IPR013748">
    <property type="entry name" value="Rep_factorC_C"/>
</dbReference>
<organism evidence="8 9">
    <name type="scientific">Blattamonas nauphoetae</name>
    <dbReference type="NCBI Taxonomy" id="2049346"/>
    <lineage>
        <taxon>Eukaryota</taxon>
        <taxon>Metamonada</taxon>
        <taxon>Preaxostyla</taxon>
        <taxon>Oxymonadida</taxon>
        <taxon>Blattamonas</taxon>
    </lineage>
</organism>
<evidence type="ECO:0000256" key="4">
    <source>
        <dbReference type="ARBA" id="ARBA00022741"/>
    </source>
</evidence>
<feature type="domain" description="AAA+ ATPase" evidence="7">
    <location>
        <begin position="49"/>
        <end position="176"/>
    </location>
</feature>
<dbReference type="EMBL" id="JARBJD010000012">
    <property type="protein sequence ID" value="KAK2962115.1"/>
    <property type="molecule type" value="Genomic_DNA"/>
</dbReference>
<accession>A0ABQ9YEG8</accession>
<comment type="similarity">
    <text evidence="2">Belongs to the activator 1 small subunits family.</text>
</comment>
<dbReference type="Proteomes" id="UP001281761">
    <property type="component" value="Unassembled WGS sequence"/>
</dbReference>
<dbReference type="CDD" id="cd00009">
    <property type="entry name" value="AAA"/>
    <property type="match status" value="1"/>
</dbReference>
<dbReference type="InterPro" id="IPR027417">
    <property type="entry name" value="P-loop_NTPase"/>
</dbReference>
<name>A0ABQ9YEG8_9EUKA</name>
<sequence length="347" mass="39314">MLVDHSEDPQPSPTDDLPLVEKYRPQDMDSIISHTEILNTLTNFVSQQRLPHLLFHGPAGTGKTTTILALARKMYGPQFGMMTLELNASDDRGIDTVRNQVKSFAGTKNCFSKLPKLIILDECDAMIKEAQFALRRVVEMYSSNARFCLICNYVNRIIPALQSRCTKMRFSPLNPLSVLERLQEICANEQIIANEEGLRVIVSVCNGDMRKALNILESVWMAHRNVNIDTVYTTIGKPHPRDINTFLETALNNTFENTDRECWAMKENLSLSLADIIDAVHDRLIRIDFPPLIKCTLLDKLARLSFNTTKCDSERLQFLGLMGVLQEARLATIGMKETLERVDLQTV</sequence>
<dbReference type="PANTHER" id="PTHR11669:SF9">
    <property type="entry name" value="REPLICATION FACTOR C SUBUNIT 5"/>
    <property type="match status" value="1"/>
</dbReference>
<keyword evidence="4" id="KW-0547">Nucleotide-binding</keyword>
<dbReference type="Gene3D" id="3.40.50.300">
    <property type="entry name" value="P-loop containing nucleotide triphosphate hydrolases"/>
    <property type="match status" value="1"/>
</dbReference>
<comment type="caution">
    <text evidence="8">The sequence shown here is derived from an EMBL/GenBank/DDBJ whole genome shotgun (WGS) entry which is preliminary data.</text>
</comment>
<keyword evidence="5" id="KW-0067">ATP-binding</keyword>
<dbReference type="InterPro" id="IPR047854">
    <property type="entry name" value="RFC_lid"/>
</dbReference>
<keyword evidence="9" id="KW-1185">Reference proteome</keyword>
<evidence type="ECO:0000256" key="6">
    <source>
        <dbReference type="ARBA" id="ARBA00023242"/>
    </source>
</evidence>
<dbReference type="NCBIfam" id="NF001679">
    <property type="entry name" value="PRK00440.1"/>
    <property type="match status" value="1"/>
</dbReference>
<protein>
    <submittedName>
        <fullName evidence="8">Replication factor C subunit 5</fullName>
    </submittedName>
</protein>
<dbReference type="Pfam" id="PF21960">
    <property type="entry name" value="RCF1-5-like_lid"/>
    <property type="match status" value="1"/>
</dbReference>
<dbReference type="Pfam" id="PF08542">
    <property type="entry name" value="Rep_fac_C"/>
    <property type="match status" value="1"/>
</dbReference>
<comment type="subcellular location">
    <subcellularLocation>
        <location evidence="1">Nucleus</location>
    </subcellularLocation>
</comment>
<evidence type="ECO:0000256" key="3">
    <source>
        <dbReference type="ARBA" id="ARBA00022705"/>
    </source>
</evidence>
<evidence type="ECO:0000313" key="8">
    <source>
        <dbReference type="EMBL" id="KAK2962115.1"/>
    </source>
</evidence>
<dbReference type="CDD" id="cd18140">
    <property type="entry name" value="HLD_clamp_RFC"/>
    <property type="match status" value="1"/>
</dbReference>
<keyword evidence="3" id="KW-0235">DNA replication</keyword>
<evidence type="ECO:0000256" key="5">
    <source>
        <dbReference type="ARBA" id="ARBA00022840"/>
    </source>
</evidence>
<reference evidence="8 9" key="1">
    <citation type="journal article" date="2022" name="bioRxiv">
        <title>Genomics of Preaxostyla Flagellates Illuminates Evolutionary Transitions and the Path Towards Mitochondrial Loss.</title>
        <authorList>
            <person name="Novak L.V.F."/>
            <person name="Treitli S.C."/>
            <person name="Pyrih J."/>
            <person name="Halakuc P."/>
            <person name="Pipaliya S.V."/>
            <person name="Vacek V."/>
            <person name="Brzon O."/>
            <person name="Soukal P."/>
            <person name="Eme L."/>
            <person name="Dacks J.B."/>
            <person name="Karnkowska A."/>
            <person name="Elias M."/>
            <person name="Hampl V."/>
        </authorList>
    </citation>
    <scope>NUCLEOTIDE SEQUENCE [LARGE SCALE GENOMIC DNA]</scope>
    <source>
        <strain evidence="8">NAU3</strain>
        <tissue evidence="8">Gut</tissue>
    </source>
</reference>
<dbReference type="SMART" id="SM00382">
    <property type="entry name" value="AAA"/>
    <property type="match status" value="1"/>
</dbReference>
<dbReference type="InterPro" id="IPR003959">
    <property type="entry name" value="ATPase_AAA_core"/>
</dbReference>
<evidence type="ECO:0000256" key="1">
    <source>
        <dbReference type="ARBA" id="ARBA00004123"/>
    </source>
</evidence>
<proteinExistence type="inferred from homology"/>
<dbReference type="InterPro" id="IPR050238">
    <property type="entry name" value="DNA_Rep/Repair_Clamp_Loader"/>
</dbReference>